<comment type="caution">
    <text evidence="9">The sequence shown here is derived from an EMBL/GenBank/DDBJ whole genome shotgun (WGS) entry which is preliminary data.</text>
</comment>
<organism evidence="9 10">
    <name type="scientific">Populus tomentosa</name>
    <name type="common">Chinese white poplar</name>
    <dbReference type="NCBI Taxonomy" id="118781"/>
    <lineage>
        <taxon>Eukaryota</taxon>
        <taxon>Viridiplantae</taxon>
        <taxon>Streptophyta</taxon>
        <taxon>Embryophyta</taxon>
        <taxon>Tracheophyta</taxon>
        <taxon>Spermatophyta</taxon>
        <taxon>Magnoliopsida</taxon>
        <taxon>eudicotyledons</taxon>
        <taxon>Gunneridae</taxon>
        <taxon>Pentapetalae</taxon>
        <taxon>rosids</taxon>
        <taxon>fabids</taxon>
        <taxon>Malpighiales</taxon>
        <taxon>Salicaceae</taxon>
        <taxon>Saliceae</taxon>
        <taxon>Populus</taxon>
    </lineage>
</organism>
<dbReference type="GO" id="GO:0009055">
    <property type="term" value="F:electron transfer activity"/>
    <property type="evidence" value="ECO:0007669"/>
    <property type="project" value="InterPro"/>
</dbReference>
<dbReference type="Pfam" id="PF17177">
    <property type="entry name" value="PPR_long"/>
    <property type="match status" value="1"/>
</dbReference>
<dbReference type="FunFam" id="2.60.40.420:FF:000018">
    <property type="entry name" value="Lamin-like protein"/>
    <property type="match status" value="1"/>
</dbReference>
<comment type="similarity">
    <text evidence="5">Belongs to the early nodulin-like (ENODL) family.</text>
</comment>
<evidence type="ECO:0000259" key="8">
    <source>
        <dbReference type="PROSITE" id="PS51485"/>
    </source>
</evidence>
<evidence type="ECO:0000256" key="2">
    <source>
        <dbReference type="ARBA" id="ARBA00022737"/>
    </source>
</evidence>
<evidence type="ECO:0000313" key="9">
    <source>
        <dbReference type="EMBL" id="KAG6791231.1"/>
    </source>
</evidence>
<keyword evidence="3" id="KW-1015">Disulfide bond</keyword>
<dbReference type="InterPro" id="IPR033443">
    <property type="entry name" value="PROP1-like_PPR_dom"/>
</dbReference>
<evidence type="ECO:0000256" key="5">
    <source>
        <dbReference type="ARBA" id="ARBA00035011"/>
    </source>
</evidence>
<dbReference type="AlphaFoldDB" id="A0A8X8AQR0"/>
<gene>
    <name evidence="9" type="ORF">POTOM_000343</name>
</gene>
<dbReference type="Pfam" id="PF01535">
    <property type="entry name" value="PPR"/>
    <property type="match status" value="2"/>
</dbReference>
<dbReference type="CDD" id="cd11017">
    <property type="entry name" value="Phytocyanin_like_1"/>
    <property type="match status" value="1"/>
</dbReference>
<proteinExistence type="inferred from homology"/>
<evidence type="ECO:0000256" key="3">
    <source>
        <dbReference type="ARBA" id="ARBA00023157"/>
    </source>
</evidence>
<feature type="repeat" description="PPR" evidence="7">
    <location>
        <begin position="465"/>
        <end position="499"/>
    </location>
</feature>
<dbReference type="InterPro" id="IPR002885">
    <property type="entry name" value="PPR_rpt"/>
</dbReference>
<protein>
    <recommendedName>
        <fullName evidence="8">Phytocyanin domain-containing protein</fullName>
    </recommendedName>
</protein>
<keyword evidence="10" id="KW-1185">Reference proteome</keyword>
<feature type="repeat" description="PPR" evidence="7">
    <location>
        <begin position="294"/>
        <end position="328"/>
    </location>
</feature>
<dbReference type="Pfam" id="PF02298">
    <property type="entry name" value="Cu_bind_like"/>
    <property type="match status" value="1"/>
</dbReference>
<reference evidence="9" key="1">
    <citation type="journal article" date="2020" name="bioRxiv">
        <title>Hybrid origin of Populus tomentosa Carr. identified through genome sequencing and phylogenomic analysis.</title>
        <authorList>
            <person name="An X."/>
            <person name="Gao K."/>
            <person name="Chen Z."/>
            <person name="Li J."/>
            <person name="Yang X."/>
            <person name="Yang X."/>
            <person name="Zhou J."/>
            <person name="Guo T."/>
            <person name="Zhao T."/>
            <person name="Huang S."/>
            <person name="Miao D."/>
            <person name="Khan W.U."/>
            <person name="Rao P."/>
            <person name="Ye M."/>
            <person name="Lei B."/>
            <person name="Liao W."/>
            <person name="Wang J."/>
            <person name="Ji L."/>
            <person name="Li Y."/>
            <person name="Guo B."/>
            <person name="Mustafa N.S."/>
            <person name="Li S."/>
            <person name="Yun Q."/>
            <person name="Keller S.R."/>
            <person name="Mao J."/>
            <person name="Zhang R."/>
            <person name="Strauss S.H."/>
        </authorList>
    </citation>
    <scope>NUCLEOTIDE SEQUENCE</scope>
    <source>
        <strain evidence="9">GM15</strain>
        <tissue evidence="9">Leaf</tissue>
    </source>
</reference>
<feature type="repeat" description="PPR" evidence="7">
    <location>
        <begin position="364"/>
        <end position="398"/>
    </location>
</feature>
<dbReference type="Proteomes" id="UP000886885">
    <property type="component" value="Chromosome 1A"/>
</dbReference>
<dbReference type="EMBL" id="JAAWWB010000001">
    <property type="protein sequence ID" value="KAG6791231.1"/>
    <property type="molecule type" value="Genomic_DNA"/>
</dbReference>
<sequence>MSLLTIARRLQISHSRLLFPLLYSITYPHPHPPSPLNNSNYPIFFSAEFHRTLSVPTRSPHHFSTSQSFSTQYLNVSCELIQQGIQTHEPIQMGLLQSLKKAAHFPSEAEAMASLDESGIRANQNLVYSVIWELREEWRIAFLAFKWGDKWGCVDEKACELMVWVLGNHRKFNTAWILIRDLHRSLMSTRKAMLIMIDRYAAANVPGKAIYAFRIMDEFRMTPDEEAFYFLLNVLCKNGNIEEAEEFMLVNKKFFPLEVEGFNIILNGWCNICVDIFEAKRIWREMSKYCIDPDATTYTHMISCFSKVGNLFDSLRLYDGMKKRGWVPGIEVYNSLVYVLTRENCLKEALKILDKMKETGLQRDSATYNSMIRPLCEAKKLEDARSLMAAMIEENVSPTIETYHAFLQGIVFEETFEVLDRMKIAGLGPTEDTFLLLLAKFFKLEQPENALKIWVEMKQYEVASNLTHYTVMVEGLARCGLLTKAREYYAEMRSNGYSDDPKIQKMLKVPVQDKNDKRKKLGGQFKRNQHVSHKKGKNLAVYTQILEDFSKGGRREIFLHGEFVFDKCIGYKTSEVVALTRPKFSSRRGASLHDWFQSLEEQNLEHLLLCERLIFFCFFILFSAIATTATDHIVGANKGWNPGINYTHWANNHTFYVGDLISFRYQKTQYSVFEVNQTGYDNCTTEGAVGNWTSGKDFIPLNKAKRYYFIGGNGQCFNGMKVTILVHPLPTPPTSATMAADVKSSDSAAPLVFHKGLVGLRALVLAVASIWFGSGWI</sequence>
<evidence type="ECO:0000256" key="4">
    <source>
        <dbReference type="ARBA" id="ARBA00023180"/>
    </source>
</evidence>
<keyword evidence="2" id="KW-0677">Repeat</keyword>
<dbReference type="PANTHER" id="PTHR47939:SF5">
    <property type="entry name" value="PENTACOTRIPEPTIDE-REPEAT REGION OF PRORP DOMAIN-CONTAINING PROTEIN"/>
    <property type="match status" value="1"/>
</dbReference>
<keyword evidence="4" id="KW-0325">Glycoprotein</keyword>
<dbReference type="PANTHER" id="PTHR47939">
    <property type="entry name" value="MEMBRANE-ASSOCIATED SALT-INDUCIBLE PROTEIN-LIKE"/>
    <property type="match status" value="1"/>
</dbReference>
<dbReference type="PROSITE" id="PS51485">
    <property type="entry name" value="PHYTOCYANIN"/>
    <property type="match status" value="1"/>
</dbReference>
<dbReference type="PROSITE" id="PS51375">
    <property type="entry name" value="PPR"/>
    <property type="match status" value="4"/>
</dbReference>
<evidence type="ECO:0000256" key="6">
    <source>
        <dbReference type="ARBA" id="ARBA00037626"/>
    </source>
</evidence>
<feature type="domain" description="Phytocyanin" evidence="8">
    <location>
        <begin position="630"/>
        <end position="728"/>
    </location>
</feature>
<comment type="function">
    <text evidence="6">May act as a carbohydrate transporter.</text>
</comment>
<dbReference type="InterPro" id="IPR003245">
    <property type="entry name" value="Phytocyanin_dom"/>
</dbReference>
<evidence type="ECO:0000313" key="10">
    <source>
        <dbReference type="Proteomes" id="UP000886885"/>
    </source>
</evidence>
<accession>A0A8X8AQR0</accession>
<dbReference type="OrthoDB" id="185373at2759"/>
<evidence type="ECO:0000256" key="1">
    <source>
        <dbReference type="ARBA" id="ARBA00022729"/>
    </source>
</evidence>
<keyword evidence="1" id="KW-0732">Signal</keyword>
<name>A0A8X8AQR0_POPTO</name>
<feature type="repeat" description="PPR" evidence="7">
    <location>
        <begin position="329"/>
        <end position="363"/>
    </location>
</feature>
<dbReference type="NCBIfam" id="TIGR00756">
    <property type="entry name" value="PPR"/>
    <property type="match status" value="4"/>
</dbReference>
<evidence type="ECO:0000256" key="7">
    <source>
        <dbReference type="PROSITE-ProRule" id="PRU00708"/>
    </source>
</evidence>
<dbReference type="InterPro" id="IPR050667">
    <property type="entry name" value="PPR-containing_protein"/>
</dbReference>